<name>A0A7R8WEE3_9CRUS</name>
<protein>
    <submittedName>
        <fullName evidence="1">Uncharacterized protein</fullName>
    </submittedName>
</protein>
<reference evidence="1" key="1">
    <citation type="submission" date="2020-11" db="EMBL/GenBank/DDBJ databases">
        <authorList>
            <person name="Tran Van P."/>
        </authorList>
    </citation>
    <scope>NUCLEOTIDE SEQUENCE</scope>
</reference>
<proteinExistence type="predicted"/>
<gene>
    <name evidence="1" type="ORF">CTOB1V02_LOCUS7986</name>
</gene>
<accession>A0A7R8WEE3</accession>
<organism evidence="1">
    <name type="scientific">Cyprideis torosa</name>
    <dbReference type="NCBI Taxonomy" id="163714"/>
    <lineage>
        <taxon>Eukaryota</taxon>
        <taxon>Metazoa</taxon>
        <taxon>Ecdysozoa</taxon>
        <taxon>Arthropoda</taxon>
        <taxon>Crustacea</taxon>
        <taxon>Oligostraca</taxon>
        <taxon>Ostracoda</taxon>
        <taxon>Podocopa</taxon>
        <taxon>Podocopida</taxon>
        <taxon>Cytherocopina</taxon>
        <taxon>Cytheroidea</taxon>
        <taxon>Cytherideidae</taxon>
        <taxon>Cyprideis</taxon>
    </lineage>
</organism>
<dbReference type="EMBL" id="OB662479">
    <property type="protein sequence ID" value="CAD7230123.1"/>
    <property type="molecule type" value="Genomic_DNA"/>
</dbReference>
<evidence type="ECO:0000313" key="1">
    <source>
        <dbReference type="EMBL" id="CAD7230123.1"/>
    </source>
</evidence>
<dbReference type="AlphaFoldDB" id="A0A7R8WEE3"/>
<sequence length="574" mass="65104">MAWYRIRGVPSTAVLGVSVLGTVVIVYRCWKKWNIVCLGIQKPSEENGVQGDDDTVEHLVIRNKEEESFSELSHEDVAEDLDSTASVGRALKRLYWKVVSSNRTALLPIVLADAGPRKCDDERTFNDDATDDGGGFSQLSRKESLLGLKERYPSLLQATPPSAALSLSSRRKNPVSLKSKVSRVFSTPDETFMTSTPYHNLDSDEHPKGDDENWERLRAVSGHLESSCEESFLRQNLQHDVASVNPSIRHKKRWHDTANDSLKTCREGTIGRDDHSFCEPYSCEGLLPQIVTNVTQSHDMLVPKLFAKKADCHSCLPSSETKVQVKHRLENWEKKLCNISESLSILLKTNRSTTGTQGTDHEEEIVAGWMTVALKTRIREALTIINEIKESRFGVLRVQQTERIENMLSDIHHRRNNMTRITDTIKVIRDFRDQLDEHEALLDGLASSEEVVVTDHSISQEEEELYHTAVCGENHSPPPQKVLLQLDEDCKRIRQQILQELELSRRRERSFEDMSQRLQRTLPFRDPSTSTSDCALLLRKSVDDIAASFSCKRSTSCPEVRESENPDTSDAILW</sequence>